<gene>
    <name evidence="3" type="ORF">KOW79_017219</name>
</gene>
<dbReference type="Gene3D" id="3.40.50.150">
    <property type="entry name" value="Vaccinia Virus protein VP39"/>
    <property type="match status" value="1"/>
</dbReference>
<keyword evidence="4" id="KW-1185">Reference proteome</keyword>
<dbReference type="AlphaFoldDB" id="A0A9D3NAT3"/>
<dbReference type="GO" id="GO:0032259">
    <property type="term" value="P:methylation"/>
    <property type="evidence" value="ECO:0007669"/>
    <property type="project" value="UniProtKB-KW"/>
</dbReference>
<dbReference type="EMBL" id="JAHKSW010000021">
    <property type="protein sequence ID" value="KAG7318745.1"/>
    <property type="molecule type" value="Genomic_DNA"/>
</dbReference>
<protein>
    <submittedName>
        <fullName evidence="3">Uncharacterized protein</fullName>
    </submittedName>
</protein>
<sequence length="141" mass="15972">MRNINSNTLLTGWPSKPPAVLPLLWGHDLERVSSQWDLVLGSDIVYIPETFPLLLHTLVHLSKSGAVVYFSSKMCREHGAHEFNHTLLPQSFQVDLVHRDTKKNINIYRAMLTRAQELSELSVVFRALLKQKAVVGEAESQ</sequence>
<evidence type="ECO:0000256" key="1">
    <source>
        <dbReference type="ARBA" id="ARBA00022603"/>
    </source>
</evidence>
<dbReference type="PANTHER" id="PTHR14614:SF5">
    <property type="entry name" value="EEF1A LYSINE METHYLTRANSFERASE 3"/>
    <property type="match status" value="1"/>
</dbReference>
<evidence type="ECO:0000256" key="2">
    <source>
        <dbReference type="ARBA" id="ARBA00022691"/>
    </source>
</evidence>
<dbReference type="InterPro" id="IPR019410">
    <property type="entry name" value="Methyltransf_16"/>
</dbReference>
<dbReference type="Proteomes" id="UP000824219">
    <property type="component" value="Linkage Group LG21"/>
</dbReference>
<reference evidence="3 4" key="1">
    <citation type="submission" date="2021-06" db="EMBL/GenBank/DDBJ databases">
        <title>Chromosome-level genome assembly of the red-tail catfish (Hemibagrus wyckioides).</title>
        <authorList>
            <person name="Shao F."/>
        </authorList>
    </citation>
    <scope>NUCLEOTIDE SEQUENCE [LARGE SCALE GENOMIC DNA]</scope>
    <source>
        <strain evidence="3">EC202008001</strain>
        <tissue evidence="3">Blood</tissue>
    </source>
</reference>
<dbReference type="Pfam" id="PF10294">
    <property type="entry name" value="Methyltransf_16"/>
    <property type="match status" value="1"/>
</dbReference>
<keyword evidence="2" id="KW-0949">S-adenosyl-L-methionine</keyword>
<comment type="caution">
    <text evidence="3">The sequence shown here is derived from an EMBL/GenBank/DDBJ whole genome shotgun (WGS) entry which is preliminary data.</text>
</comment>
<keyword evidence="1" id="KW-0489">Methyltransferase</keyword>
<dbReference type="PANTHER" id="PTHR14614">
    <property type="entry name" value="HEPATOCELLULAR CARCINOMA-ASSOCIATED ANTIGEN"/>
    <property type="match status" value="1"/>
</dbReference>
<name>A0A9D3NAT3_9TELE</name>
<evidence type="ECO:0000313" key="3">
    <source>
        <dbReference type="EMBL" id="KAG7318745.1"/>
    </source>
</evidence>
<proteinExistence type="predicted"/>
<accession>A0A9D3NAT3</accession>
<evidence type="ECO:0000313" key="4">
    <source>
        <dbReference type="Proteomes" id="UP000824219"/>
    </source>
</evidence>
<keyword evidence="1" id="KW-0808">Transferase</keyword>
<dbReference type="GO" id="GO:0005829">
    <property type="term" value="C:cytosol"/>
    <property type="evidence" value="ECO:0007669"/>
    <property type="project" value="TreeGrafter"/>
</dbReference>
<organism evidence="3 4">
    <name type="scientific">Hemibagrus wyckioides</name>
    <dbReference type="NCBI Taxonomy" id="337641"/>
    <lineage>
        <taxon>Eukaryota</taxon>
        <taxon>Metazoa</taxon>
        <taxon>Chordata</taxon>
        <taxon>Craniata</taxon>
        <taxon>Vertebrata</taxon>
        <taxon>Euteleostomi</taxon>
        <taxon>Actinopterygii</taxon>
        <taxon>Neopterygii</taxon>
        <taxon>Teleostei</taxon>
        <taxon>Ostariophysi</taxon>
        <taxon>Siluriformes</taxon>
        <taxon>Bagridae</taxon>
        <taxon>Hemibagrus</taxon>
    </lineage>
</organism>
<dbReference type="GO" id="GO:0008168">
    <property type="term" value="F:methyltransferase activity"/>
    <property type="evidence" value="ECO:0007669"/>
    <property type="project" value="UniProtKB-KW"/>
</dbReference>
<dbReference type="InterPro" id="IPR029063">
    <property type="entry name" value="SAM-dependent_MTases_sf"/>
</dbReference>
<dbReference type="OrthoDB" id="413520at2759"/>
<dbReference type="GO" id="GO:0032991">
    <property type="term" value="C:protein-containing complex"/>
    <property type="evidence" value="ECO:0007669"/>
    <property type="project" value="TreeGrafter"/>
</dbReference>